<keyword evidence="2" id="KW-0413">Isomerase</keyword>
<dbReference type="GO" id="GO:0016853">
    <property type="term" value="F:isomerase activity"/>
    <property type="evidence" value="ECO:0007669"/>
    <property type="project" value="UniProtKB-KW"/>
</dbReference>
<dbReference type="Proteomes" id="UP000593758">
    <property type="component" value="Chromosome"/>
</dbReference>
<dbReference type="InterPro" id="IPR017517">
    <property type="entry name" value="Maleyloyr_isom"/>
</dbReference>
<keyword evidence="2" id="KW-0670">Pyruvate</keyword>
<evidence type="ECO:0000313" key="2">
    <source>
        <dbReference type="EMBL" id="QOR71392.1"/>
    </source>
</evidence>
<dbReference type="AlphaFoldDB" id="A0A7M1SXD1"/>
<reference evidence="2 3" key="1">
    <citation type="submission" date="2020-10" db="EMBL/GenBank/DDBJ databases">
        <title>Haloactinobacterium sp. RN3S43, a bacterium isolated from saline soil.</title>
        <authorList>
            <person name="Sun J.-Q."/>
        </authorList>
    </citation>
    <scope>NUCLEOTIDE SEQUENCE [LARGE SCALE GENOMIC DNA]</scope>
    <source>
        <strain evidence="2 3">RN3S43</strain>
    </source>
</reference>
<organism evidence="2 3">
    <name type="scientific">Ruania alkalisoli</name>
    <dbReference type="NCBI Taxonomy" id="2779775"/>
    <lineage>
        <taxon>Bacteria</taxon>
        <taxon>Bacillati</taxon>
        <taxon>Actinomycetota</taxon>
        <taxon>Actinomycetes</taxon>
        <taxon>Micrococcales</taxon>
        <taxon>Ruaniaceae</taxon>
        <taxon>Ruania</taxon>
    </lineage>
</organism>
<proteinExistence type="predicted"/>
<gene>
    <name evidence="2" type="ORF">IM660_03580</name>
</gene>
<feature type="domain" description="Mycothiol-dependent maleylpyruvate isomerase metal-binding" evidence="1">
    <location>
        <begin position="11"/>
        <end position="152"/>
    </location>
</feature>
<dbReference type="GO" id="GO:0046872">
    <property type="term" value="F:metal ion binding"/>
    <property type="evidence" value="ECO:0007669"/>
    <property type="project" value="InterPro"/>
</dbReference>
<protein>
    <submittedName>
        <fullName evidence="2">Maleylpyruvate isomerase N-terminal domain-containing protein</fullName>
    </submittedName>
</protein>
<dbReference type="Gene3D" id="1.20.120.450">
    <property type="entry name" value="dinb family like domain"/>
    <property type="match status" value="1"/>
</dbReference>
<evidence type="ECO:0000259" key="1">
    <source>
        <dbReference type="Pfam" id="PF11716"/>
    </source>
</evidence>
<evidence type="ECO:0000313" key="3">
    <source>
        <dbReference type="Proteomes" id="UP000593758"/>
    </source>
</evidence>
<dbReference type="InterPro" id="IPR034660">
    <property type="entry name" value="DinB/YfiT-like"/>
</dbReference>
<dbReference type="Pfam" id="PF11716">
    <property type="entry name" value="MDMPI_N"/>
    <property type="match status" value="1"/>
</dbReference>
<dbReference type="SUPFAM" id="SSF109854">
    <property type="entry name" value="DinB/YfiT-like putative metalloenzymes"/>
    <property type="match status" value="1"/>
</dbReference>
<dbReference type="EMBL" id="CP063169">
    <property type="protein sequence ID" value="QOR71392.1"/>
    <property type="molecule type" value="Genomic_DNA"/>
</dbReference>
<accession>A0A7M1SXD1</accession>
<sequence>MVTLTRYCDELRDQWDLLRERLDDVGSDVLATPSSLPGWTVGDLMAHLGRALDAITACEPDPSAEPLSVADYLSSYAADADRIDRVTREMSQQIADDPLAGLDAVAERAFAHLDALAQQGDVVVRGRRGAIKLPDFVLTRLIELVVHGYDLAPALAAPAPVDAGARQLVAQAFAQVVADRTGVTVLVDDAAVWIRVASGRGTWDEVTTSQALRPEFLSDGLTDLRSILPLL</sequence>
<dbReference type="KEGG" id="halt:IM660_03580"/>
<name>A0A7M1SXD1_9MICO</name>
<dbReference type="InterPro" id="IPR024344">
    <property type="entry name" value="MDMPI_metal-binding"/>
</dbReference>
<dbReference type="RefSeq" id="WP_193498055.1">
    <property type="nucleotide sequence ID" value="NZ_CP063169.1"/>
</dbReference>
<dbReference type="NCBIfam" id="TIGR03083">
    <property type="entry name" value="maleylpyruvate isomerase family mycothiol-dependent enzyme"/>
    <property type="match status" value="1"/>
</dbReference>
<keyword evidence="3" id="KW-1185">Reference proteome</keyword>